<dbReference type="InterPro" id="IPR013785">
    <property type="entry name" value="Aldolase_TIM"/>
</dbReference>
<dbReference type="AlphaFoldDB" id="A0A1F8EXZ3"/>
<dbReference type="InterPro" id="IPR002220">
    <property type="entry name" value="DapA-like"/>
</dbReference>
<keyword evidence="2" id="KW-0456">Lyase</keyword>
<evidence type="ECO:0000313" key="3">
    <source>
        <dbReference type="EMBL" id="OGN05733.1"/>
    </source>
</evidence>
<evidence type="ECO:0000256" key="1">
    <source>
        <dbReference type="ARBA" id="ARBA00007592"/>
    </source>
</evidence>
<dbReference type="STRING" id="1802668.A2831_03640"/>
<dbReference type="CDD" id="cd00408">
    <property type="entry name" value="DHDPS-like"/>
    <property type="match status" value="1"/>
</dbReference>
<dbReference type="PANTHER" id="PTHR12128">
    <property type="entry name" value="DIHYDRODIPICOLINATE SYNTHASE"/>
    <property type="match status" value="1"/>
</dbReference>
<dbReference type="GO" id="GO:0008840">
    <property type="term" value="F:4-hydroxy-tetrahydrodipicolinate synthase activity"/>
    <property type="evidence" value="ECO:0007669"/>
    <property type="project" value="TreeGrafter"/>
</dbReference>
<dbReference type="Pfam" id="PF00701">
    <property type="entry name" value="DHDPS"/>
    <property type="match status" value="1"/>
</dbReference>
<reference evidence="3 4" key="1">
    <citation type="journal article" date="2016" name="Nat. Commun.">
        <title>Thousands of microbial genomes shed light on interconnected biogeochemical processes in an aquifer system.</title>
        <authorList>
            <person name="Anantharaman K."/>
            <person name="Brown C.T."/>
            <person name="Hug L.A."/>
            <person name="Sharon I."/>
            <person name="Castelle C.J."/>
            <person name="Probst A.J."/>
            <person name="Thomas B.C."/>
            <person name="Singh A."/>
            <person name="Wilkins M.J."/>
            <person name="Karaoz U."/>
            <person name="Brodie E.L."/>
            <person name="Williams K.H."/>
            <person name="Hubbard S.S."/>
            <person name="Banfield J.F."/>
        </authorList>
    </citation>
    <scope>NUCLEOTIDE SEQUENCE [LARGE SCALE GENOMIC DNA]</scope>
</reference>
<evidence type="ECO:0008006" key="5">
    <source>
        <dbReference type="Google" id="ProtNLM"/>
    </source>
</evidence>
<dbReference type="Proteomes" id="UP000177507">
    <property type="component" value="Unassembled WGS sequence"/>
</dbReference>
<organism evidence="3 4">
    <name type="scientific">Candidatus Yanofskybacteria bacterium RIFCSPHIGHO2_01_FULL_44_17</name>
    <dbReference type="NCBI Taxonomy" id="1802668"/>
    <lineage>
        <taxon>Bacteria</taxon>
        <taxon>Candidatus Yanofskyibacteriota</taxon>
    </lineage>
</organism>
<comment type="caution">
    <text evidence="3">The sequence shown here is derived from an EMBL/GenBank/DDBJ whole genome shotgun (WGS) entry which is preliminary data.</text>
</comment>
<proteinExistence type="inferred from homology"/>
<dbReference type="SUPFAM" id="SSF51569">
    <property type="entry name" value="Aldolase"/>
    <property type="match status" value="1"/>
</dbReference>
<dbReference type="SMART" id="SM01130">
    <property type="entry name" value="DHDPS"/>
    <property type="match status" value="1"/>
</dbReference>
<dbReference type="PANTHER" id="PTHR12128:SF66">
    <property type="entry name" value="4-HYDROXY-2-OXOGLUTARATE ALDOLASE, MITOCHONDRIAL"/>
    <property type="match status" value="1"/>
</dbReference>
<accession>A0A1F8EXZ3</accession>
<evidence type="ECO:0000256" key="2">
    <source>
        <dbReference type="ARBA" id="ARBA00023239"/>
    </source>
</evidence>
<name>A0A1F8EXZ3_9BACT</name>
<dbReference type="Gene3D" id="3.20.20.70">
    <property type="entry name" value="Aldolase class I"/>
    <property type="match status" value="1"/>
</dbReference>
<sequence length="265" mass="29912">MKKNEIKGLWIPIVTPMYKGSYDSESMSKLIAFVDPYMDGYVPCLSTGEGAFLSDKLWEEVISDLRSKTKKPIIAGIKGRELSEILKLADKAKALGCQAIIVPAPSNNEEESLNFFSKLATKSSLPIMIYNTETAHFKTVEAIQKLDQIENIISLKDSSMNIDFFQKMVGLRKAGSLHMTILQGIEHKLLDSKGCDGFLTSLLNNEPELCKKMFESYPEKLQQQIMSEFWWQHNLGGEWFITLKAMLYSKGILRSAEQVSQVVKL</sequence>
<protein>
    <recommendedName>
        <fullName evidence="5">Dihydrodipicolinate synthase family protein</fullName>
    </recommendedName>
</protein>
<dbReference type="EMBL" id="MGJI01000004">
    <property type="protein sequence ID" value="OGN05733.1"/>
    <property type="molecule type" value="Genomic_DNA"/>
</dbReference>
<evidence type="ECO:0000313" key="4">
    <source>
        <dbReference type="Proteomes" id="UP000177507"/>
    </source>
</evidence>
<gene>
    <name evidence="3" type="ORF">A2831_03640</name>
</gene>
<comment type="similarity">
    <text evidence="1">Belongs to the DapA family.</text>
</comment>